<evidence type="ECO:0000256" key="2">
    <source>
        <dbReference type="SAM" id="SignalP"/>
    </source>
</evidence>
<protein>
    <recommendedName>
        <fullName evidence="5">DUF2946 domain-containing protein</fullName>
    </recommendedName>
</protein>
<proteinExistence type="predicted"/>
<gene>
    <name evidence="3" type="ORF">QO016_002694</name>
</gene>
<dbReference type="Proteomes" id="UP001236369">
    <property type="component" value="Unassembled WGS sequence"/>
</dbReference>
<evidence type="ECO:0000313" key="4">
    <source>
        <dbReference type="Proteomes" id="UP001236369"/>
    </source>
</evidence>
<comment type="caution">
    <text evidence="3">The sequence shown here is derived from an EMBL/GenBank/DDBJ whole genome shotgun (WGS) entry which is preliminary data.</text>
</comment>
<feature type="chain" id="PRO_5047100108" description="DUF2946 domain-containing protein" evidence="2">
    <location>
        <begin position="17"/>
        <end position="104"/>
    </location>
</feature>
<accession>A0ABU0HLJ0</accession>
<feature type="compositionally biased region" description="Basic and acidic residues" evidence="1">
    <location>
        <begin position="80"/>
        <end position="89"/>
    </location>
</feature>
<keyword evidence="4" id="KW-1185">Reference proteome</keyword>
<evidence type="ECO:0008006" key="5">
    <source>
        <dbReference type="Google" id="ProtNLM"/>
    </source>
</evidence>
<evidence type="ECO:0000313" key="3">
    <source>
        <dbReference type="EMBL" id="MDQ0443196.1"/>
    </source>
</evidence>
<organism evidence="3 4">
    <name type="scientific">Methylobacterium persicinum</name>
    <dbReference type="NCBI Taxonomy" id="374426"/>
    <lineage>
        <taxon>Bacteria</taxon>
        <taxon>Pseudomonadati</taxon>
        <taxon>Pseudomonadota</taxon>
        <taxon>Alphaproteobacteria</taxon>
        <taxon>Hyphomicrobiales</taxon>
        <taxon>Methylobacteriaceae</taxon>
        <taxon>Methylobacterium</taxon>
    </lineage>
</organism>
<keyword evidence="2" id="KW-0732">Signal</keyword>
<feature type="region of interest" description="Disordered" evidence="1">
    <location>
        <begin position="80"/>
        <end position="104"/>
    </location>
</feature>
<dbReference type="EMBL" id="JAUSVV010000005">
    <property type="protein sequence ID" value="MDQ0443196.1"/>
    <property type="molecule type" value="Genomic_DNA"/>
</dbReference>
<name>A0ABU0HLJ0_9HYPH</name>
<sequence length="104" mass="10979">MIAVYALLLQAFLAFASPSVFPDGTEVLCADHATGSPAHDQADAQCHACCMAMNVGTLAPPPLSLPSFQWPFSQVSRVAWRPEADRDKTGPPTHAHSARGPPVA</sequence>
<reference evidence="3 4" key="1">
    <citation type="submission" date="2023-07" db="EMBL/GenBank/DDBJ databases">
        <title>Genomic Encyclopedia of Type Strains, Phase IV (KMG-IV): sequencing the most valuable type-strain genomes for metagenomic binning, comparative biology and taxonomic classification.</title>
        <authorList>
            <person name="Goeker M."/>
        </authorList>
    </citation>
    <scope>NUCLEOTIDE SEQUENCE [LARGE SCALE GENOMIC DNA]</scope>
    <source>
        <strain evidence="3 4">DSM 19562</strain>
    </source>
</reference>
<evidence type="ECO:0000256" key="1">
    <source>
        <dbReference type="SAM" id="MobiDB-lite"/>
    </source>
</evidence>
<feature type="signal peptide" evidence="2">
    <location>
        <begin position="1"/>
        <end position="16"/>
    </location>
</feature>
<dbReference type="RefSeq" id="WP_238249075.1">
    <property type="nucleotide sequence ID" value="NZ_BPQX01000026.1"/>
</dbReference>